<dbReference type="PRINTS" id="PR00300">
    <property type="entry name" value="CLPPROTEASEA"/>
</dbReference>
<dbReference type="NCBIfam" id="TIGR03346">
    <property type="entry name" value="chaperone_ClpB"/>
    <property type="match status" value="1"/>
</dbReference>
<dbReference type="InterPro" id="IPR003959">
    <property type="entry name" value="ATPase_AAA_core"/>
</dbReference>
<dbReference type="PATRIC" id="fig|1682.24.peg.496"/>
<feature type="coiled-coil region" evidence="11">
    <location>
        <begin position="406"/>
        <end position="493"/>
    </location>
</feature>
<evidence type="ECO:0000256" key="8">
    <source>
        <dbReference type="ARBA" id="ARBA00023186"/>
    </source>
</evidence>
<dbReference type="InterPro" id="IPR041546">
    <property type="entry name" value="ClpA/ClpB_AAA_lid"/>
</dbReference>
<organism evidence="12 13">
    <name type="scientific">Bifidobacterium longum subsp. infantis</name>
    <dbReference type="NCBI Taxonomy" id="1682"/>
    <lineage>
        <taxon>Bacteria</taxon>
        <taxon>Bacillati</taxon>
        <taxon>Actinomycetota</taxon>
        <taxon>Actinomycetes</taxon>
        <taxon>Bifidobacteriales</taxon>
        <taxon>Bifidobacteriaceae</taxon>
        <taxon>Bifidobacterium</taxon>
    </lineage>
</organism>
<dbReference type="FunFam" id="1.10.8.60:FF:000017">
    <property type="entry name" value="ATP-dependent chaperone ClpB"/>
    <property type="match status" value="1"/>
</dbReference>
<dbReference type="PROSITE" id="PS51903">
    <property type="entry name" value="CLP_R"/>
    <property type="match status" value="1"/>
</dbReference>
<comment type="subcellular location">
    <subcellularLocation>
        <location evidence="1 11">Cytoplasm</location>
    </subcellularLocation>
</comment>
<sequence length="890" mass="96204">MEQKFTTMAQEAVGDAIQSASAAGNAQVETLHVMDALLRQENGVVRSLIEAAGGDPQAIGAAVRNALVALPSASGSSTSQPQASRQLTAAIAQAETEMQQMGDEYVSTEHLLIGIAASKPNQSAEILERNGVTAASLRKAVPGVRGGAKVTSPDAEGSYKALEKYSTDLTAAAKEGKLDPVIGRDQEIRRVIQILSRRTKNNPVLIGEPGVGKTAVVEGLAQRIVAGDVPTTLQGKKLISLDLGSMVAGSKYRGEFEERLKSVLNEIKNADGQIITFIDEIHTIVGAGAAEGSMDAGNMLKPMLARGELRLIGATTLDEYRENIEKDPALERRFQQVFVGEPSVEDTIAILRGLKQRYEAHHKVTIGDDALVAAATLSNRYISGRQLPDKAIDLVDEAAAHLRMELDSSPEEIDELQRRVTRLEMEEMQLRKAEDPASKERLGKLQAELADTREKLSGLKARWDAEQAGHNKVGDLRAKLDDLRVQADKYTREGNLAEASKILYGEIPSIQKELAAAENADAESQDSGAGQPGVEPMVPDRVDADSVAGIVSDWTGIPVGRLMQGENEKLLHMEDYLGKRVIGQKEAIAAVSDAVRRSRAGISDPNRPTGSFLFLGPTGVGKTELAKALADFLFDDEKAMVRIDMSEYMEKASVSRLIGAAPGYVGYEQGGQLTEAVRRRPYSVVLFDEVEKANPEIFDVLLQVLDDGRLTDGQGRTVDFKNTILIMTSNLGSQFLVNDDMDADAKKKAVMDAVHMNFKPEFLNRLDDIVMFHPLTRDELGGIVDIQVAGVAQRLTDRRITLDVTAAAREWLSNTGYDPAYGARPLRRLVQTEVGDQLARMLLAGKVHDGDTVLVDQTGGEHLDLTARSGGDNPSGDDPSVSVDGIQEDR</sequence>
<name>A0A0M4LGZ6_BIFLI</name>
<keyword evidence="7 11" id="KW-0175">Coiled coil</keyword>
<dbReference type="Gene3D" id="1.10.8.60">
    <property type="match status" value="1"/>
</dbReference>
<dbReference type="InterPro" id="IPR017730">
    <property type="entry name" value="Chaperonin_ClpB"/>
</dbReference>
<dbReference type="Pfam" id="PF00004">
    <property type="entry name" value="AAA"/>
    <property type="match status" value="1"/>
</dbReference>
<dbReference type="SMART" id="SM00382">
    <property type="entry name" value="AAA"/>
    <property type="match status" value="2"/>
</dbReference>
<comment type="subunit">
    <text evidence="11">Homohexamer; The oligomerization is ATP-dependent.</text>
</comment>
<evidence type="ECO:0000256" key="11">
    <source>
        <dbReference type="RuleBase" id="RU362034"/>
    </source>
</evidence>
<dbReference type="InterPro" id="IPR036628">
    <property type="entry name" value="Clp_N_dom_sf"/>
</dbReference>
<dbReference type="PANTHER" id="PTHR11638:SF18">
    <property type="entry name" value="HEAT SHOCK PROTEIN 104"/>
    <property type="match status" value="1"/>
</dbReference>
<evidence type="ECO:0000313" key="13">
    <source>
        <dbReference type="Proteomes" id="UP000067206"/>
    </source>
</evidence>
<dbReference type="InterPro" id="IPR028299">
    <property type="entry name" value="ClpA/B_CS2"/>
</dbReference>
<dbReference type="InterPro" id="IPR027417">
    <property type="entry name" value="P-loop_NTPase"/>
</dbReference>
<dbReference type="AlphaFoldDB" id="A0A0M4LGZ6"/>
<reference evidence="12 13" key="1">
    <citation type="submission" date="2014-12" db="EMBL/GenBank/DDBJ databases">
        <title>Complete genome sequence of Bifidobacterium longum subsp. infantis BT1.</title>
        <authorList>
            <person name="Kim J.F."/>
            <person name="Kwak M.-J."/>
        </authorList>
    </citation>
    <scope>NUCLEOTIDE SEQUENCE [LARGE SCALE GENOMIC DNA]</scope>
    <source>
        <strain evidence="12 13">BT1</strain>
    </source>
</reference>
<gene>
    <name evidence="11" type="primary">clpB</name>
    <name evidence="12" type="ORF">RY67_513</name>
</gene>
<evidence type="ECO:0000256" key="10">
    <source>
        <dbReference type="RuleBase" id="RU004432"/>
    </source>
</evidence>
<dbReference type="SMART" id="SM01086">
    <property type="entry name" value="ClpB_D2-small"/>
    <property type="match status" value="1"/>
</dbReference>
<dbReference type="GO" id="GO:0034605">
    <property type="term" value="P:cellular response to heat"/>
    <property type="evidence" value="ECO:0007669"/>
    <property type="project" value="TreeGrafter"/>
</dbReference>
<dbReference type="Pfam" id="PF07724">
    <property type="entry name" value="AAA_2"/>
    <property type="match status" value="1"/>
</dbReference>
<evidence type="ECO:0000256" key="5">
    <source>
        <dbReference type="ARBA" id="ARBA00022840"/>
    </source>
</evidence>
<evidence type="ECO:0000256" key="7">
    <source>
        <dbReference type="ARBA" id="ARBA00023054"/>
    </source>
</evidence>
<protein>
    <recommendedName>
        <fullName evidence="11">Chaperone protein ClpB</fullName>
    </recommendedName>
</protein>
<dbReference type="Pfam" id="PF10431">
    <property type="entry name" value="ClpB_D2-small"/>
    <property type="match status" value="1"/>
</dbReference>
<dbReference type="InterPro" id="IPR001270">
    <property type="entry name" value="ClpA/B"/>
</dbReference>
<dbReference type="PANTHER" id="PTHR11638">
    <property type="entry name" value="ATP-DEPENDENT CLP PROTEASE"/>
    <property type="match status" value="1"/>
</dbReference>
<dbReference type="SUPFAM" id="SSF81923">
    <property type="entry name" value="Double Clp-N motif"/>
    <property type="match status" value="1"/>
</dbReference>
<dbReference type="CDD" id="cd00009">
    <property type="entry name" value="AAA"/>
    <property type="match status" value="1"/>
</dbReference>
<keyword evidence="8 10" id="KW-0143">Chaperone</keyword>
<accession>A0A0M4LGZ6</accession>
<dbReference type="GO" id="GO:0016887">
    <property type="term" value="F:ATP hydrolysis activity"/>
    <property type="evidence" value="ECO:0007669"/>
    <property type="project" value="InterPro"/>
</dbReference>
<dbReference type="Pfam" id="PF17871">
    <property type="entry name" value="AAA_lid_9"/>
    <property type="match status" value="1"/>
</dbReference>
<dbReference type="SUPFAM" id="SSF52540">
    <property type="entry name" value="P-loop containing nucleoside triphosphate hydrolases"/>
    <property type="match status" value="2"/>
</dbReference>
<proteinExistence type="inferred from homology"/>
<dbReference type="Gene3D" id="3.40.50.300">
    <property type="entry name" value="P-loop containing nucleotide triphosphate hydrolases"/>
    <property type="match status" value="3"/>
</dbReference>
<dbReference type="Pfam" id="PF02861">
    <property type="entry name" value="Clp_N"/>
    <property type="match status" value="1"/>
</dbReference>
<dbReference type="PROSITE" id="PS00871">
    <property type="entry name" value="CLPAB_2"/>
    <property type="match status" value="1"/>
</dbReference>
<evidence type="ECO:0000256" key="2">
    <source>
        <dbReference type="ARBA" id="ARBA00008675"/>
    </source>
</evidence>
<dbReference type="Proteomes" id="UP000067206">
    <property type="component" value="Chromosome"/>
</dbReference>
<comment type="subunit">
    <text evidence="9">Homohexamer. The oligomerization is ATP-dependent.</text>
</comment>
<comment type="similarity">
    <text evidence="2 10">Belongs to the ClpA/ClpB family.</text>
</comment>
<comment type="function">
    <text evidence="11">Part of a stress-induced multi-chaperone system, it is involved in the recovery of the cell from heat-induced damage, in cooperation with DnaK, DnaJ and GrpE.</text>
</comment>
<evidence type="ECO:0000256" key="6">
    <source>
        <dbReference type="ARBA" id="ARBA00023016"/>
    </source>
</evidence>
<keyword evidence="6 11" id="KW-0346">Stress response</keyword>
<dbReference type="Gene3D" id="1.10.1780.10">
    <property type="entry name" value="Clp, N-terminal domain"/>
    <property type="match status" value="1"/>
</dbReference>
<dbReference type="InterPro" id="IPR018368">
    <property type="entry name" value="ClpA/B_CS1"/>
</dbReference>
<evidence type="ECO:0000313" key="12">
    <source>
        <dbReference type="EMBL" id="ALE08576.1"/>
    </source>
</evidence>
<keyword evidence="11" id="KW-0963">Cytoplasm</keyword>
<dbReference type="FunFam" id="3.40.50.300:FF:000120">
    <property type="entry name" value="ATP-dependent chaperone ClpB"/>
    <property type="match status" value="1"/>
</dbReference>
<dbReference type="PROSITE" id="PS00870">
    <property type="entry name" value="CLPAB_1"/>
    <property type="match status" value="1"/>
</dbReference>
<dbReference type="GO" id="GO:0005524">
    <property type="term" value="F:ATP binding"/>
    <property type="evidence" value="ECO:0007669"/>
    <property type="project" value="UniProtKB-UniRule"/>
</dbReference>
<dbReference type="InterPro" id="IPR003593">
    <property type="entry name" value="AAA+_ATPase"/>
</dbReference>
<evidence type="ECO:0000256" key="1">
    <source>
        <dbReference type="ARBA" id="ARBA00004496"/>
    </source>
</evidence>
<dbReference type="CDD" id="cd19499">
    <property type="entry name" value="RecA-like_ClpB_Hsp104-like"/>
    <property type="match status" value="1"/>
</dbReference>
<dbReference type="InterPro" id="IPR019489">
    <property type="entry name" value="Clp_ATPase_C"/>
</dbReference>
<dbReference type="InterPro" id="IPR050130">
    <property type="entry name" value="ClpA_ClpB"/>
</dbReference>
<dbReference type="InterPro" id="IPR004176">
    <property type="entry name" value="Clp_R_N"/>
</dbReference>
<dbReference type="EMBL" id="CP010411">
    <property type="protein sequence ID" value="ALE08576.1"/>
    <property type="molecule type" value="Genomic_DNA"/>
</dbReference>
<dbReference type="RefSeq" id="WP_060620225.1">
    <property type="nucleotide sequence ID" value="NZ_CP010411.1"/>
</dbReference>
<evidence type="ECO:0000256" key="4">
    <source>
        <dbReference type="ARBA" id="ARBA00022741"/>
    </source>
</evidence>
<dbReference type="FunFam" id="3.40.50.300:FF:000025">
    <property type="entry name" value="ATP-dependent Clp protease subunit"/>
    <property type="match status" value="1"/>
</dbReference>
<evidence type="ECO:0000256" key="3">
    <source>
        <dbReference type="ARBA" id="ARBA00022737"/>
    </source>
</evidence>
<keyword evidence="3" id="KW-0677">Repeat</keyword>
<keyword evidence="5 10" id="KW-0067">ATP-binding</keyword>
<dbReference type="GO" id="GO:0005737">
    <property type="term" value="C:cytoplasm"/>
    <property type="evidence" value="ECO:0007669"/>
    <property type="project" value="UniProtKB-SubCell"/>
</dbReference>
<dbReference type="GO" id="GO:0042026">
    <property type="term" value="P:protein refolding"/>
    <property type="evidence" value="ECO:0007669"/>
    <property type="project" value="UniProtKB-UniRule"/>
</dbReference>
<dbReference type="FunFam" id="3.40.50.300:FF:000010">
    <property type="entry name" value="Chaperone clpB 1, putative"/>
    <property type="match status" value="1"/>
</dbReference>
<evidence type="ECO:0000256" key="9">
    <source>
        <dbReference type="ARBA" id="ARBA00026057"/>
    </source>
</evidence>
<keyword evidence="4 10" id="KW-0547">Nucleotide-binding</keyword>